<sequence>MKCPKCGYEKPKVFGACLEVRPGKIDLEEINNRMKGKIEKGECPKCEMNEFFENYKGRPSRLTATYVFAYF</sequence>
<dbReference type="RefSeq" id="WP_099072897.1">
    <property type="nucleotide sequence ID" value="NZ_LAHD01000173.1"/>
</dbReference>
<protein>
    <submittedName>
        <fullName evidence="1">Uncharacterized protein</fullName>
    </submittedName>
</protein>
<dbReference type="AlphaFoldDB" id="A0A9Q5Z588"/>
<gene>
    <name evidence="1" type="ORF">VF08_34450</name>
</gene>
<reference evidence="1 2" key="1">
    <citation type="submission" date="2015-02" db="EMBL/GenBank/DDBJ databases">
        <title>Nostoc linckia genome annotation.</title>
        <authorList>
            <person name="Zhou Z."/>
        </authorList>
    </citation>
    <scope>NUCLEOTIDE SEQUENCE [LARGE SCALE GENOMIC DNA]</scope>
    <source>
        <strain evidence="2">z8</strain>
    </source>
</reference>
<accession>A0A9Q5Z588</accession>
<name>A0A9Q5Z588_NOSLI</name>
<dbReference type="Proteomes" id="UP000222310">
    <property type="component" value="Unassembled WGS sequence"/>
</dbReference>
<organism evidence="1 2">
    <name type="scientific">Nostoc linckia z8</name>
    <dbReference type="NCBI Taxonomy" id="1628746"/>
    <lineage>
        <taxon>Bacteria</taxon>
        <taxon>Bacillati</taxon>
        <taxon>Cyanobacteriota</taxon>
        <taxon>Cyanophyceae</taxon>
        <taxon>Nostocales</taxon>
        <taxon>Nostocaceae</taxon>
        <taxon>Nostoc</taxon>
    </lineage>
</organism>
<proteinExistence type="predicted"/>
<comment type="caution">
    <text evidence="1">The sequence shown here is derived from an EMBL/GenBank/DDBJ whole genome shotgun (WGS) entry which is preliminary data.</text>
</comment>
<dbReference type="EMBL" id="LAHD01000173">
    <property type="protein sequence ID" value="PHJ94032.1"/>
    <property type="molecule type" value="Genomic_DNA"/>
</dbReference>
<evidence type="ECO:0000313" key="1">
    <source>
        <dbReference type="EMBL" id="PHJ94032.1"/>
    </source>
</evidence>
<evidence type="ECO:0000313" key="2">
    <source>
        <dbReference type="Proteomes" id="UP000222310"/>
    </source>
</evidence>